<comment type="caution">
    <text evidence="2">The sequence shown here is derived from an EMBL/GenBank/DDBJ whole genome shotgun (WGS) entry which is preliminary data.</text>
</comment>
<accession>A0A5N5SUX3</accession>
<dbReference type="Proteomes" id="UP000326759">
    <property type="component" value="Unassembled WGS sequence"/>
</dbReference>
<proteinExistence type="predicted"/>
<feature type="region of interest" description="Disordered" evidence="1">
    <location>
        <begin position="152"/>
        <end position="180"/>
    </location>
</feature>
<dbReference type="AlphaFoldDB" id="A0A5N5SUX3"/>
<evidence type="ECO:0000313" key="2">
    <source>
        <dbReference type="EMBL" id="KAB7498011.1"/>
    </source>
</evidence>
<dbReference type="EMBL" id="SEYY01019680">
    <property type="protein sequence ID" value="KAB7498011.1"/>
    <property type="molecule type" value="Genomic_DNA"/>
</dbReference>
<keyword evidence="3" id="KW-1185">Reference proteome</keyword>
<organism evidence="2 3">
    <name type="scientific">Armadillidium nasatum</name>
    <dbReference type="NCBI Taxonomy" id="96803"/>
    <lineage>
        <taxon>Eukaryota</taxon>
        <taxon>Metazoa</taxon>
        <taxon>Ecdysozoa</taxon>
        <taxon>Arthropoda</taxon>
        <taxon>Crustacea</taxon>
        <taxon>Multicrustacea</taxon>
        <taxon>Malacostraca</taxon>
        <taxon>Eumalacostraca</taxon>
        <taxon>Peracarida</taxon>
        <taxon>Isopoda</taxon>
        <taxon>Oniscidea</taxon>
        <taxon>Crinocheta</taxon>
        <taxon>Armadillidiidae</taxon>
        <taxon>Armadillidium</taxon>
    </lineage>
</organism>
<evidence type="ECO:0000256" key="1">
    <source>
        <dbReference type="SAM" id="MobiDB-lite"/>
    </source>
</evidence>
<protein>
    <submittedName>
        <fullName evidence="2">Uncharacterized protein</fullName>
    </submittedName>
</protein>
<name>A0A5N5SUX3_9CRUS</name>
<feature type="compositionally biased region" description="Low complexity" evidence="1">
    <location>
        <begin position="152"/>
        <end position="163"/>
    </location>
</feature>
<sequence length="262" mass="30425">MDSNEEEINQTIVINDLLSFVWCKLEVFGKDVILKAIEEFYGKDEASDALRTLLTAIPNHYTKQGKIKGENNPYLSILEILKDCPVVPVFVCKDLNNIPKLHSVSKSENSISSPRRIKNEFYTEHEQIRSQLSEAFSFLLELKKQFHFIASTKNTNNDDNNNKQSKKGTEKPKKESQPYAKGLSHLQSLIDEAVEEENEEFGFNDVEDAEYDDDIMDQRSKLLANRHQRSSLKVNNKKDLRLTTSEFYKNSYKLEVYWNKNF</sequence>
<feature type="compositionally biased region" description="Basic and acidic residues" evidence="1">
    <location>
        <begin position="167"/>
        <end position="176"/>
    </location>
</feature>
<gene>
    <name evidence="2" type="ORF">Anas_00086</name>
</gene>
<reference evidence="2 3" key="1">
    <citation type="journal article" date="2019" name="PLoS Biol.">
        <title>Sex chromosomes control vertical transmission of feminizing Wolbachia symbionts in an isopod.</title>
        <authorList>
            <person name="Becking T."/>
            <person name="Chebbi M.A."/>
            <person name="Giraud I."/>
            <person name="Moumen B."/>
            <person name="Laverre T."/>
            <person name="Caubet Y."/>
            <person name="Peccoud J."/>
            <person name="Gilbert C."/>
            <person name="Cordaux R."/>
        </authorList>
    </citation>
    <scope>NUCLEOTIDE SEQUENCE [LARGE SCALE GENOMIC DNA]</scope>
    <source>
        <strain evidence="2">ANa2</strain>
        <tissue evidence="2">Whole body excluding digestive tract and cuticle</tissue>
    </source>
</reference>
<dbReference type="OrthoDB" id="7362285at2759"/>
<evidence type="ECO:0000313" key="3">
    <source>
        <dbReference type="Proteomes" id="UP000326759"/>
    </source>
</evidence>